<sequence length="61" mass="6534">MWTIDSGCTRHVTHEAQWFSDISASGGSITVRQLEDANPSWSALRSEVAVQPLIGSGCSEA</sequence>
<dbReference type="Proteomes" id="UP000237271">
    <property type="component" value="Unassembled WGS sequence"/>
</dbReference>
<evidence type="ECO:0000259" key="1">
    <source>
        <dbReference type="Pfam" id="PF22936"/>
    </source>
</evidence>
<comment type="caution">
    <text evidence="2">The sequence shown here is derived from an EMBL/GenBank/DDBJ whole genome shotgun (WGS) entry which is preliminary data.</text>
</comment>
<feature type="domain" description="Retrovirus-related Pol polyprotein from transposon TNT 1-94-like beta-barrel" evidence="1">
    <location>
        <begin position="2"/>
        <end position="31"/>
    </location>
</feature>
<protein>
    <submittedName>
        <fullName evidence="2">Polyprotein</fullName>
    </submittedName>
</protein>
<gene>
    <name evidence="2" type="ORF">PHPALM_9316</name>
</gene>
<proteinExistence type="predicted"/>
<accession>A0A2P4Y7L5</accession>
<name>A0A2P4Y7L5_9STRA</name>
<dbReference type="InterPro" id="IPR054722">
    <property type="entry name" value="PolX-like_BBD"/>
</dbReference>
<reference evidence="2 3" key="1">
    <citation type="journal article" date="2017" name="Genome Biol. Evol.">
        <title>Phytophthora megakarya and P. palmivora, closely related causal agents of cacao black pod rot, underwent increases in genome sizes and gene numbers by different mechanisms.</title>
        <authorList>
            <person name="Ali S.S."/>
            <person name="Shao J."/>
            <person name="Lary D.J."/>
            <person name="Kronmiller B."/>
            <person name="Shen D."/>
            <person name="Strem M.D."/>
            <person name="Amoako-Attah I."/>
            <person name="Akrofi A.Y."/>
            <person name="Begoude B.A."/>
            <person name="Ten Hoopen G.M."/>
            <person name="Coulibaly K."/>
            <person name="Kebe B.I."/>
            <person name="Melnick R.L."/>
            <person name="Guiltinan M.J."/>
            <person name="Tyler B.M."/>
            <person name="Meinhardt L.W."/>
            <person name="Bailey B.A."/>
        </authorList>
    </citation>
    <scope>NUCLEOTIDE SEQUENCE [LARGE SCALE GENOMIC DNA]</scope>
    <source>
        <strain evidence="3">sbr112.9</strain>
    </source>
</reference>
<evidence type="ECO:0000313" key="3">
    <source>
        <dbReference type="Proteomes" id="UP000237271"/>
    </source>
</evidence>
<evidence type="ECO:0000313" key="2">
    <source>
        <dbReference type="EMBL" id="POM73800.1"/>
    </source>
</evidence>
<keyword evidence="3" id="KW-1185">Reference proteome</keyword>
<dbReference type="OrthoDB" id="2015125at2759"/>
<organism evidence="2 3">
    <name type="scientific">Phytophthora palmivora</name>
    <dbReference type="NCBI Taxonomy" id="4796"/>
    <lineage>
        <taxon>Eukaryota</taxon>
        <taxon>Sar</taxon>
        <taxon>Stramenopiles</taxon>
        <taxon>Oomycota</taxon>
        <taxon>Peronosporomycetes</taxon>
        <taxon>Peronosporales</taxon>
        <taxon>Peronosporaceae</taxon>
        <taxon>Phytophthora</taxon>
    </lineage>
</organism>
<dbReference type="AlphaFoldDB" id="A0A2P4Y7L5"/>
<dbReference type="EMBL" id="NCKW01005005">
    <property type="protein sequence ID" value="POM73800.1"/>
    <property type="molecule type" value="Genomic_DNA"/>
</dbReference>
<dbReference type="Pfam" id="PF22936">
    <property type="entry name" value="Pol_BBD"/>
    <property type="match status" value="1"/>
</dbReference>